<accession>A0A0K0FWM9</accession>
<organism evidence="2 3">
    <name type="scientific">Strongyloides venezuelensis</name>
    <name type="common">Threadworm</name>
    <dbReference type="NCBI Taxonomy" id="75913"/>
    <lineage>
        <taxon>Eukaryota</taxon>
        <taxon>Metazoa</taxon>
        <taxon>Ecdysozoa</taxon>
        <taxon>Nematoda</taxon>
        <taxon>Chromadorea</taxon>
        <taxon>Rhabditida</taxon>
        <taxon>Tylenchina</taxon>
        <taxon>Panagrolaimomorpha</taxon>
        <taxon>Strongyloidoidea</taxon>
        <taxon>Strongyloididae</taxon>
        <taxon>Strongyloides</taxon>
    </lineage>
</organism>
<evidence type="ECO:0000313" key="3">
    <source>
        <dbReference type="WBParaSite" id="SVE_1683000.1"/>
    </source>
</evidence>
<feature type="compositionally biased region" description="Polar residues" evidence="1">
    <location>
        <begin position="1"/>
        <end position="12"/>
    </location>
</feature>
<dbReference type="AlphaFoldDB" id="A0A0K0FWM9"/>
<feature type="region of interest" description="Disordered" evidence="1">
    <location>
        <begin position="1"/>
        <end position="25"/>
    </location>
</feature>
<protein>
    <submittedName>
        <fullName evidence="3">SAP domain-containing protein</fullName>
    </submittedName>
</protein>
<reference evidence="3" key="2">
    <citation type="submission" date="2015-08" db="UniProtKB">
        <authorList>
            <consortium name="WormBaseParasite"/>
        </authorList>
    </citation>
    <scope>IDENTIFICATION</scope>
</reference>
<dbReference type="WBParaSite" id="SVE_1683000.1">
    <property type="protein sequence ID" value="SVE_1683000.1"/>
    <property type="gene ID" value="SVE_1683000"/>
</dbReference>
<sequence length="318" mass="36429">MSTEVPNGSGDTPKTGENDLQQDNLDERMEKVLDKKVKQLIAICQKHGISYKGKKLDIARRLAGREDFEMIFGEDDEENGDYDELKEEDKTFTMTPKPNQDVTFTQGQLNVIMEGFAKFKVAGNPTPQSVKKQNRLTFTSQVPMYQHSEFGISDYLKRLSLVLEADEVDEDKKSHLLVLKMPEDIQRKLNNEFLGKPQLQSFQSLVAALERNYGRDNKVGAIRIKLLSFGLDFSRDKFEESVKQLLNMVEIANPGIPPRVVKRLQKAELEMRTRGKMALWKLVNESIDDEHIEVLVQRMVNANEMHHQKFLSGKAKQS</sequence>
<dbReference type="STRING" id="75913.A0A0K0FWM9"/>
<name>A0A0K0FWM9_STRVS</name>
<keyword evidence="2" id="KW-1185">Reference proteome</keyword>
<evidence type="ECO:0000256" key="1">
    <source>
        <dbReference type="SAM" id="MobiDB-lite"/>
    </source>
</evidence>
<proteinExistence type="predicted"/>
<reference evidence="2" key="1">
    <citation type="submission" date="2014-07" db="EMBL/GenBank/DDBJ databases">
        <authorList>
            <person name="Martin A.A"/>
            <person name="De Silva N."/>
        </authorList>
    </citation>
    <scope>NUCLEOTIDE SEQUENCE</scope>
</reference>
<evidence type="ECO:0000313" key="2">
    <source>
        <dbReference type="Proteomes" id="UP000035680"/>
    </source>
</evidence>
<dbReference type="Proteomes" id="UP000035680">
    <property type="component" value="Unassembled WGS sequence"/>
</dbReference>